<evidence type="ECO:0000256" key="6">
    <source>
        <dbReference type="PROSITE-ProRule" id="PRU00339"/>
    </source>
</evidence>
<dbReference type="Proteomes" id="UP000238762">
    <property type="component" value="Unassembled WGS sequence"/>
</dbReference>
<keyword evidence="2" id="KW-0963">Cytoplasm</keyword>
<dbReference type="GO" id="GO:0005737">
    <property type="term" value="C:cytoplasm"/>
    <property type="evidence" value="ECO:0007669"/>
    <property type="project" value="UniProtKB-SubCell"/>
</dbReference>
<dbReference type="OrthoDB" id="419844at2"/>
<dbReference type="RefSeq" id="WP_106289856.1">
    <property type="nucleotide sequence ID" value="NZ_CAWNTC010000121.1"/>
</dbReference>
<reference evidence="8 9" key="1">
    <citation type="submission" date="2018-02" db="EMBL/GenBank/DDBJ databases">
        <authorList>
            <person name="Cohen D.B."/>
            <person name="Kent A.D."/>
        </authorList>
    </citation>
    <scope>NUCLEOTIDE SEQUENCE [LARGE SCALE GENOMIC DNA]</scope>
    <source>
        <strain evidence="8 9">CCAP 1448/3</strain>
    </source>
</reference>
<organism evidence="8 9">
    <name type="scientific">Merismopedia glauca CCAP 1448/3</name>
    <dbReference type="NCBI Taxonomy" id="1296344"/>
    <lineage>
        <taxon>Bacteria</taxon>
        <taxon>Bacillati</taxon>
        <taxon>Cyanobacteriota</taxon>
        <taxon>Cyanophyceae</taxon>
        <taxon>Synechococcales</taxon>
        <taxon>Merismopediaceae</taxon>
        <taxon>Merismopedia</taxon>
    </lineage>
</organism>
<dbReference type="InterPro" id="IPR019734">
    <property type="entry name" value="TPR_rpt"/>
</dbReference>
<evidence type="ECO:0000313" key="8">
    <source>
        <dbReference type="EMBL" id="PSB01693.1"/>
    </source>
</evidence>
<dbReference type="SUPFAM" id="SSF48452">
    <property type="entry name" value="TPR-like"/>
    <property type="match status" value="2"/>
</dbReference>
<keyword evidence="7" id="KW-0175">Coiled coil</keyword>
<evidence type="ECO:0000313" key="9">
    <source>
        <dbReference type="Proteomes" id="UP000238762"/>
    </source>
</evidence>
<evidence type="ECO:0000256" key="1">
    <source>
        <dbReference type="ARBA" id="ARBA00004496"/>
    </source>
</evidence>
<comment type="caution">
    <text evidence="8">The sequence shown here is derived from an EMBL/GenBank/DDBJ whole genome shotgun (WGS) entry which is preliminary data.</text>
</comment>
<reference evidence="8 9" key="2">
    <citation type="submission" date="2018-03" db="EMBL/GenBank/DDBJ databases">
        <title>The ancient ancestry and fast evolution of plastids.</title>
        <authorList>
            <person name="Moore K.R."/>
            <person name="Magnabosco C."/>
            <person name="Momper L."/>
            <person name="Gold D.A."/>
            <person name="Bosak T."/>
            <person name="Fournier G.P."/>
        </authorList>
    </citation>
    <scope>NUCLEOTIDE SEQUENCE [LARGE SCALE GENOMIC DNA]</scope>
    <source>
        <strain evidence="8 9">CCAP 1448/3</strain>
    </source>
</reference>
<proteinExistence type="inferred from homology"/>
<comment type="similarity">
    <text evidence="5">Belongs to the Rap family.</text>
</comment>
<keyword evidence="3" id="KW-0677">Repeat</keyword>
<gene>
    <name evidence="8" type="ORF">C7B64_17045</name>
</gene>
<feature type="repeat" description="TPR" evidence="6">
    <location>
        <begin position="348"/>
        <end position="381"/>
    </location>
</feature>
<evidence type="ECO:0000256" key="2">
    <source>
        <dbReference type="ARBA" id="ARBA00022490"/>
    </source>
</evidence>
<dbReference type="Pfam" id="PF13176">
    <property type="entry name" value="TPR_7"/>
    <property type="match status" value="1"/>
</dbReference>
<protein>
    <submittedName>
        <fullName evidence="8">Uncharacterized protein</fullName>
    </submittedName>
</protein>
<name>A0A2T1C0P3_9CYAN</name>
<dbReference type="Pfam" id="PF13181">
    <property type="entry name" value="TPR_8"/>
    <property type="match status" value="1"/>
</dbReference>
<evidence type="ECO:0000256" key="5">
    <source>
        <dbReference type="ARBA" id="ARBA00038253"/>
    </source>
</evidence>
<dbReference type="InterPro" id="IPR051476">
    <property type="entry name" value="Bac_ResReg_Asp_Phosphatase"/>
</dbReference>
<dbReference type="InterPro" id="IPR011990">
    <property type="entry name" value="TPR-like_helical_dom_sf"/>
</dbReference>
<dbReference type="PANTHER" id="PTHR46630">
    <property type="entry name" value="TETRATRICOPEPTIDE REPEAT PROTEIN 29"/>
    <property type="match status" value="1"/>
</dbReference>
<dbReference type="Gene3D" id="1.25.40.10">
    <property type="entry name" value="Tetratricopeptide repeat domain"/>
    <property type="match status" value="2"/>
</dbReference>
<comment type="subcellular location">
    <subcellularLocation>
        <location evidence="1">Cytoplasm</location>
    </subcellularLocation>
</comment>
<keyword evidence="4 6" id="KW-0802">TPR repeat</keyword>
<feature type="coiled-coil region" evidence="7">
    <location>
        <begin position="161"/>
        <end position="188"/>
    </location>
</feature>
<keyword evidence="9" id="KW-1185">Reference proteome</keyword>
<evidence type="ECO:0000256" key="7">
    <source>
        <dbReference type="SAM" id="Coils"/>
    </source>
</evidence>
<dbReference type="SMART" id="SM00028">
    <property type="entry name" value="TPR"/>
    <property type="match status" value="5"/>
</dbReference>
<dbReference type="Pfam" id="PF13424">
    <property type="entry name" value="TPR_12"/>
    <property type="match status" value="1"/>
</dbReference>
<dbReference type="PROSITE" id="PS50005">
    <property type="entry name" value="TPR"/>
    <property type="match status" value="1"/>
</dbReference>
<accession>A0A2T1C0P3</accession>
<dbReference type="PANTHER" id="PTHR46630:SF1">
    <property type="entry name" value="TETRATRICOPEPTIDE REPEAT PROTEIN 29"/>
    <property type="match status" value="1"/>
</dbReference>
<sequence length="399" mass="45900">MLQQKYIKAIAIVAIAFTTSLQFPTNQLLAAGEETLPNPLEITQPDPLLPNQSGNLTPQQKEKLKADLANLNQQATIQYQGGNPTIAFDIWFRELRLRRNLGFAEEIAALTRVGEIAWQDTQKQQLKFIIQRLNTIEKQIGKQKPVDLSLVKDLAIAYQKLRVYNSAAQLYQQVLQQAKNNKDTQNQKTTLETLAELHLSWLDYPKAAAAYEELLNLALLNGDYLNQIVYIKKLGEIYDKAKQPENALRSKLKLLDSYESSKKTEELSSLYLAIADLYQTIGKLNQSSQYYQKAYENSWKNQQFDYASESLNKLALLYKTQGKPDVSLRIYQALLQVNQRTYSYYDLMNTYDQIGEIYLQRKDYTMALAAFEKGLEIAQALNYRQEYFSDRIRLVKQGS</sequence>
<evidence type="ECO:0000256" key="4">
    <source>
        <dbReference type="ARBA" id="ARBA00022803"/>
    </source>
</evidence>
<dbReference type="EMBL" id="PVWJ01000093">
    <property type="protein sequence ID" value="PSB01693.1"/>
    <property type="molecule type" value="Genomic_DNA"/>
</dbReference>
<evidence type="ECO:0000256" key="3">
    <source>
        <dbReference type="ARBA" id="ARBA00022737"/>
    </source>
</evidence>
<dbReference type="AlphaFoldDB" id="A0A2T1C0P3"/>